<evidence type="ECO:0000313" key="3">
    <source>
        <dbReference type="EMBL" id="GAA3745813.1"/>
    </source>
</evidence>
<evidence type="ECO:0000313" key="4">
    <source>
        <dbReference type="Proteomes" id="UP001500908"/>
    </source>
</evidence>
<name>A0ABP7FSD9_9ACTN</name>
<evidence type="ECO:0000259" key="2">
    <source>
        <dbReference type="PROSITE" id="PS50966"/>
    </source>
</evidence>
<dbReference type="EMBL" id="BAABDD010000010">
    <property type="protein sequence ID" value="GAA3745813.1"/>
    <property type="molecule type" value="Genomic_DNA"/>
</dbReference>
<organism evidence="3 4">
    <name type="scientific">Salinactinospora qingdaonensis</name>
    <dbReference type="NCBI Taxonomy" id="702744"/>
    <lineage>
        <taxon>Bacteria</taxon>
        <taxon>Bacillati</taxon>
        <taxon>Actinomycetota</taxon>
        <taxon>Actinomycetes</taxon>
        <taxon>Streptosporangiales</taxon>
        <taxon>Nocardiopsidaceae</taxon>
        <taxon>Salinactinospora</taxon>
    </lineage>
</organism>
<accession>A0ABP7FSD9</accession>
<evidence type="ECO:0000256" key="1">
    <source>
        <dbReference type="PROSITE-ProRule" id="PRU00325"/>
    </source>
</evidence>
<keyword evidence="1" id="KW-0479">Metal-binding</keyword>
<sequence length="253" mass="27704">MSPVMAKLTAMVSKEFSIEDLRAVANPTWLERGEKYVTDGQVGRLRSEAGQVTAVVGGERDYLVRLRWPSGSPTGVCGCPQGTEGEPWCEHAIAVALAWLEESSDNEHGDAAGEAPRQDEAALTAFLTAQEPAWLTEQLMNAAEDDPVLWGRMAAAAGLDAAVSLCRDLLREAVLAYVPEAEFRDSRIDDGAERLRRAVALLDDLLDYGFTEQVAEVADEILDTYDETHDDYESEHSERLAEIAESAHALLQR</sequence>
<reference evidence="4" key="1">
    <citation type="journal article" date="2019" name="Int. J. Syst. Evol. Microbiol.">
        <title>The Global Catalogue of Microorganisms (GCM) 10K type strain sequencing project: providing services to taxonomists for standard genome sequencing and annotation.</title>
        <authorList>
            <consortium name="The Broad Institute Genomics Platform"/>
            <consortium name="The Broad Institute Genome Sequencing Center for Infectious Disease"/>
            <person name="Wu L."/>
            <person name="Ma J."/>
        </authorList>
    </citation>
    <scope>NUCLEOTIDE SEQUENCE [LARGE SCALE GENOMIC DNA]</scope>
    <source>
        <strain evidence="4">JCM 17137</strain>
    </source>
</reference>
<gene>
    <name evidence="3" type="ORF">GCM10022402_26750</name>
</gene>
<dbReference type="InterPro" id="IPR007527">
    <property type="entry name" value="Znf_SWIM"/>
</dbReference>
<keyword evidence="1" id="KW-0863">Zinc-finger</keyword>
<feature type="domain" description="SWIM-type" evidence="2">
    <location>
        <begin position="62"/>
        <end position="100"/>
    </location>
</feature>
<keyword evidence="1" id="KW-0862">Zinc</keyword>
<protein>
    <recommendedName>
        <fullName evidence="2">SWIM-type domain-containing protein</fullName>
    </recommendedName>
</protein>
<proteinExistence type="predicted"/>
<comment type="caution">
    <text evidence="3">The sequence shown here is derived from an EMBL/GenBank/DDBJ whole genome shotgun (WGS) entry which is preliminary data.</text>
</comment>
<dbReference type="Proteomes" id="UP001500908">
    <property type="component" value="Unassembled WGS sequence"/>
</dbReference>
<dbReference type="PROSITE" id="PS50966">
    <property type="entry name" value="ZF_SWIM"/>
    <property type="match status" value="1"/>
</dbReference>
<keyword evidence="4" id="KW-1185">Reference proteome</keyword>